<protein>
    <submittedName>
        <fullName evidence="2">Aldo/keto reductase</fullName>
    </submittedName>
</protein>
<dbReference type="OrthoDB" id="9773828at2"/>
<dbReference type="InterPro" id="IPR036812">
    <property type="entry name" value="NAD(P)_OxRdtase_dom_sf"/>
</dbReference>
<dbReference type="eggNOG" id="COG4989">
    <property type="taxonomic scope" value="Bacteria"/>
</dbReference>
<sequence>MQTYRIPHTDLEVSRIAYGCMHLGGPWEAETLSDEVRRRAAEAVQTALEVGINLFDHADIYSRGKSEAVFGELLKAGLVRRDEIVLQTKCGIRFKDDPPGTPQRYDFSYEHIVRSVEGSLRRLQTDYVDLLLLHRPDPLMEPEEVARAFDELHRSGKVRYFGVSNHTAAQMALLARYVDQPLVVNQLELSLLHAYLIEDGIVANHDNAPAYAGVTGLLDYCRLHDVLVQAWSPLGGGRLLDPPVEADGRTLRAAEAVARMAEAQQVPREAIALAWLLRHPAPIQPIIGTLRPERIRACARADTVALSREAWYALLTAARGERVP</sequence>
<dbReference type="RefSeq" id="WP_012842717.1">
    <property type="nucleotide sequence ID" value="NC_013501.1"/>
</dbReference>
<keyword evidence="3" id="KW-1185">Reference proteome</keyword>
<evidence type="ECO:0000313" key="2">
    <source>
        <dbReference type="EMBL" id="ACY47105.1"/>
    </source>
</evidence>
<dbReference type="Proteomes" id="UP000002221">
    <property type="component" value="Chromosome"/>
</dbReference>
<dbReference type="InterPro" id="IPR023210">
    <property type="entry name" value="NADP_OxRdtase_dom"/>
</dbReference>
<evidence type="ECO:0000313" key="3">
    <source>
        <dbReference type="Proteomes" id="UP000002221"/>
    </source>
</evidence>
<dbReference type="CDD" id="cd19092">
    <property type="entry name" value="AKR_BsYcsN_EcYdhF-like"/>
    <property type="match status" value="1"/>
</dbReference>
<accession>D0MCZ5</accession>
<dbReference type="GO" id="GO:0005829">
    <property type="term" value="C:cytosol"/>
    <property type="evidence" value="ECO:0007669"/>
    <property type="project" value="TreeGrafter"/>
</dbReference>
<dbReference type="Gene3D" id="3.20.20.100">
    <property type="entry name" value="NADP-dependent oxidoreductase domain"/>
    <property type="match status" value="1"/>
</dbReference>
<name>D0MCZ5_RHOM4</name>
<dbReference type="KEGG" id="rmr:Rmar_0199"/>
<dbReference type="STRING" id="518766.Rmar_0199"/>
<evidence type="ECO:0000259" key="1">
    <source>
        <dbReference type="Pfam" id="PF00248"/>
    </source>
</evidence>
<feature type="domain" description="NADP-dependent oxidoreductase" evidence="1">
    <location>
        <begin position="15"/>
        <end position="311"/>
    </location>
</feature>
<dbReference type="SUPFAM" id="SSF51430">
    <property type="entry name" value="NAD(P)-linked oxidoreductase"/>
    <property type="match status" value="1"/>
</dbReference>
<dbReference type="PANTHER" id="PTHR43364:SF1">
    <property type="entry name" value="OXIDOREDUCTASE YDHF"/>
    <property type="match status" value="1"/>
</dbReference>
<dbReference type="Pfam" id="PF00248">
    <property type="entry name" value="Aldo_ket_red"/>
    <property type="match status" value="1"/>
</dbReference>
<dbReference type="InterPro" id="IPR050523">
    <property type="entry name" value="AKR_Detox_Biosynth"/>
</dbReference>
<dbReference type="PANTHER" id="PTHR43364">
    <property type="entry name" value="NADH-SPECIFIC METHYLGLYOXAL REDUCTASE-RELATED"/>
    <property type="match status" value="1"/>
</dbReference>
<dbReference type="AlphaFoldDB" id="D0MCZ5"/>
<dbReference type="EMBL" id="CP001807">
    <property type="protein sequence ID" value="ACY47105.1"/>
    <property type="molecule type" value="Genomic_DNA"/>
</dbReference>
<proteinExistence type="predicted"/>
<organism evidence="2 3">
    <name type="scientific">Rhodothermus marinus (strain ATCC 43812 / DSM 4252 / R-10)</name>
    <name type="common">Rhodothermus obamensis</name>
    <dbReference type="NCBI Taxonomy" id="518766"/>
    <lineage>
        <taxon>Bacteria</taxon>
        <taxon>Pseudomonadati</taxon>
        <taxon>Rhodothermota</taxon>
        <taxon>Rhodothermia</taxon>
        <taxon>Rhodothermales</taxon>
        <taxon>Rhodothermaceae</taxon>
        <taxon>Rhodothermus</taxon>
    </lineage>
</organism>
<reference evidence="2 3" key="1">
    <citation type="journal article" date="2009" name="Stand. Genomic Sci.">
        <title>Complete genome sequence of Rhodothermus marinus type strain (R-10).</title>
        <authorList>
            <person name="Nolan M."/>
            <person name="Tindall B.J."/>
            <person name="Pomrenke H."/>
            <person name="Lapidus A."/>
            <person name="Copeland A."/>
            <person name="Glavina Del Rio T."/>
            <person name="Lucas S."/>
            <person name="Chen F."/>
            <person name="Tice H."/>
            <person name="Cheng J.F."/>
            <person name="Saunders E."/>
            <person name="Han C."/>
            <person name="Bruce D."/>
            <person name="Goodwin L."/>
            <person name="Chain P."/>
            <person name="Pitluck S."/>
            <person name="Ovchinikova G."/>
            <person name="Pati A."/>
            <person name="Ivanova N."/>
            <person name="Mavromatis K."/>
            <person name="Chen A."/>
            <person name="Palaniappan K."/>
            <person name="Land M."/>
            <person name="Hauser L."/>
            <person name="Chang Y.J."/>
            <person name="Jeffries C.D."/>
            <person name="Brettin T."/>
            <person name="Goker M."/>
            <person name="Bristow J."/>
            <person name="Eisen J.A."/>
            <person name="Markowitz V."/>
            <person name="Hugenholtz P."/>
            <person name="Kyrpides N.C."/>
            <person name="Klenk H.P."/>
            <person name="Detter J.C."/>
        </authorList>
    </citation>
    <scope>NUCLEOTIDE SEQUENCE [LARGE SCALE GENOMIC DNA]</scope>
    <source>
        <strain evidence="3">ATCC 43812 / DSM 4252 / R-10</strain>
    </source>
</reference>
<gene>
    <name evidence="2" type="ordered locus">Rmar_0199</name>
</gene>
<dbReference type="HOGENOM" id="CLU_023205_8_1_10"/>